<sequence length="137" mass="14503">MVRSQHTTRITAAVVGATGVVLVVGAATASATPSADLRGGNTITAQVSGEKQGQSCRIAAAGIDMPWRAVGRDGTVQLDSGPVRQGRHDARIECENPRVGEASVHAVGHEEDVYTGHWAPAFEFLTHHRLQFLAPRD</sequence>
<name>A0ABS6B5N2_9NOCA</name>
<evidence type="ECO:0000256" key="1">
    <source>
        <dbReference type="SAM" id="SignalP"/>
    </source>
</evidence>
<protein>
    <submittedName>
        <fullName evidence="2">Uncharacterized protein</fullName>
    </submittedName>
</protein>
<dbReference type="EMBL" id="JAHKNI010000009">
    <property type="protein sequence ID" value="MBU3065085.1"/>
    <property type="molecule type" value="Genomic_DNA"/>
</dbReference>
<accession>A0ABS6B5N2</accession>
<reference evidence="2 3" key="1">
    <citation type="submission" date="2021-06" db="EMBL/GenBank/DDBJ databases">
        <title>Actinomycetes sequencing.</title>
        <authorList>
            <person name="Shan Q."/>
        </authorList>
    </citation>
    <scope>NUCLEOTIDE SEQUENCE [LARGE SCALE GENOMIC DNA]</scope>
    <source>
        <strain evidence="2 3">NEAU-G5</strain>
    </source>
</reference>
<keyword evidence="3" id="KW-1185">Reference proteome</keyword>
<dbReference type="RefSeq" id="WP_215920860.1">
    <property type="nucleotide sequence ID" value="NZ_JAHKNI010000009.1"/>
</dbReference>
<organism evidence="2 3">
    <name type="scientific">Nocardia albiluteola</name>
    <dbReference type="NCBI Taxonomy" id="2842303"/>
    <lineage>
        <taxon>Bacteria</taxon>
        <taxon>Bacillati</taxon>
        <taxon>Actinomycetota</taxon>
        <taxon>Actinomycetes</taxon>
        <taxon>Mycobacteriales</taxon>
        <taxon>Nocardiaceae</taxon>
        <taxon>Nocardia</taxon>
    </lineage>
</organism>
<evidence type="ECO:0000313" key="3">
    <source>
        <dbReference type="Proteomes" id="UP000733379"/>
    </source>
</evidence>
<keyword evidence="1" id="KW-0732">Signal</keyword>
<dbReference type="Proteomes" id="UP000733379">
    <property type="component" value="Unassembled WGS sequence"/>
</dbReference>
<proteinExistence type="predicted"/>
<feature type="signal peptide" evidence="1">
    <location>
        <begin position="1"/>
        <end position="26"/>
    </location>
</feature>
<gene>
    <name evidence="2" type="ORF">KO481_26585</name>
</gene>
<feature type="chain" id="PRO_5045604787" evidence="1">
    <location>
        <begin position="27"/>
        <end position="137"/>
    </location>
</feature>
<evidence type="ECO:0000313" key="2">
    <source>
        <dbReference type="EMBL" id="MBU3065085.1"/>
    </source>
</evidence>
<comment type="caution">
    <text evidence="2">The sequence shown here is derived from an EMBL/GenBank/DDBJ whole genome shotgun (WGS) entry which is preliminary data.</text>
</comment>